<dbReference type="PANTHER" id="PTHR32063:SF8">
    <property type="entry name" value="CATION EFFLUX PROTEIN"/>
    <property type="match status" value="1"/>
</dbReference>
<protein>
    <submittedName>
        <fullName evidence="2">Efflux RND transporter permease subunit</fullName>
    </submittedName>
</protein>
<feature type="transmembrane region" description="Helical" evidence="1">
    <location>
        <begin position="1017"/>
        <end position="1040"/>
    </location>
</feature>
<dbReference type="RefSeq" id="WP_341726699.1">
    <property type="nucleotide sequence ID" value="NZ_JBBWWT010000007.1"/>
</dbReference>
<dbReference type="EMBL" id="JBBWWT010000007">
    <property type="protein sequence ID" value="MEL1265524.1"/>
    <property type="molecule type" value="Genomic_DNA"/>
</dbReference>
<accession>A0ABU9J2S2</accession>
<dbReference type="Gene3D" id="3.30.70.1440">
    <property type="entry name" value="Multidrug efflux transporter AcrB pore domain"/>
    <property type="match status" value="1"/>
</dbReference>
<gene>
    <name evidence="2" type="ORF">AAD027_14270</name>
</gene>
<feature type="transmembrane region" description="Helical" evidence="1">
    <location>
        <begin position="466"/>
        <end position="490"/>
    </location>
</feature>
<dbReference type="Proteomes" id="UP001459204">
    <property type="component" value="Unassembled WGS sequence"/>
</dbReference>
<keyword evidence="1" id="KW-1133">Transmembrane helix</keyword>
<feature type="transmembrane region" description="Helical" evidence="1">
    <location>
        <begin position="386"/>
        <end position="405"/>
    </location>
</feature>
<feature type="transmembrane region" description="Helical" evidence="1">
    <location>
        <begin position="360"/>
        <end position="380"/>
    </location>
</feature>
<evidence type="ECO:0000256" key="1">
    <source>
        <dbReference type="SAM" id="Phobius"/>
    </source>
</evidence>
<dbReference type="PANTHER" id="PTHR32063">
    <property type="match status" value="1"/>
</dbReference>
<feature type="transmembrane region" description="Helical" evidence="1">
    <location>
        <begin position="939"/>
        <end position="965"/>
    </location>
</feature>
<sequence>MWIVQYALSRRYTIGVLAILILLFGVQSARRMPTDILPEVGIPSVNVIWTYSGLPAAEMAAKLTSFSEISVLNNVDDIKEVRSESLSGIGIVRVDFQPGVNLERALAQITAVSQTILRRMPPGTSPPLVVRNNVSSTPVLQLVLSSDSLSEAQLFDYARLQLRSQIQSIPGIRMTLPYGGAARQIMVDLDPRALQTHGLTPAQVTGALERGSPTLPSGTIREGERELQIALETSPVDAAGFLDLPIATRGGNVIYVRDVASVRDGGALQTNIARMDGASAVSVALIKMGGASAVEIVRSVRERLPEIEASAPPGMRIEPIFDQSVFVDNAIASIRHEAMLVGLLVALVVLVFIGSWRSSLIVLSAIPLALLASVAMLNLLGYTFNVMTLGGLALAIGILVDNAVVDVENTNRHIALGKDVRTAILDSAKEVVFPEFVSTVSICIVLTPILLMTGLSAWVFTPLALAVIFAMAASFLLSRTLIPVLCYLLLPADISSRQAPRWAAERRLLAVNHKVEHVLDNLRERHHALLVRLGHHGGVLLLVALLMIGAGAVSALSLGREYFPHVDAGQIRLQVRLPTGLRLEETAQQLADIQREIRGIVPAGELQTVYEQIGIPDAVNLAWVDSAVVGSFEAEVMLQLRTPHGPSAEYLARIRERVAQKFPDVKVFERPPDATSRTLAGSAVGALEVRVNGRDAAGNLVIARELEARLREVPGAVDVMLRQVLDLPEYYVSIDRTRAAQLGVTSQDASRAVLAVLGSAGTVSPVYWVDQANATSYTVQVQAPPASLESMETLLNTPLRIGADGQTVLLRNVAQVSPRTVPASIGRTMMAPTVSVLANVQGTDLGSVHSALGRIVSDLEPRLKPGNRIEIVGQAGEMQSAYGELAGGLLMSAVLVFLVLVVNFQSWIQPLVAMSGLPIAIAGAAVGLLVTGTPLSVPALMGVMMVIGVSTANSVLVTSFARGLIAEGHDPEQAAYEAAAVRLRPVLMTASAMVLGIIPMALGLGEGGEQNAPLGRAVIGGLLFGTPATLVIVPSILAVLGRRQRRAAHTTEKGAESADAGVAI</sequence>
<dbReference type="PRINTS" id="PR00702">
    <property type="entry name" value="ACRIFLAVINRP"/>
</dbReference>
<proteinExistence type="predicted"/>
<dbReference type="InterPro" id="IPR001036">
    <property type="entry name" value="Acrflvin-R"/>
</dbReference>
<feature type="transmembrane region" description="Helical" evidence="1">
    <location>
        <begin position="334"/>
        <end position="353"/>
    </location>
</feature>
<dbReference type="Pfam" id="PF00873">
    <property type="entry name" value="ACR_tran"/>
    <property type="match status" value="1"/>
</dbReference>
<dbReference type="SUPFAM" id="SSF82693">
    <property type="entry name" value="Multidrug efflux transporter AcrB pore domain, PN1, PN2, PC1 and PC2 subdomains"/>
    <property type="match status" value="2"/>
</dbReference>
<feature type="transmembrane region" description="Helical" evidence="1">
    <location>
        <begin position="911"/>
        <end position="933"/>
    </location>
</feature>
<dbReference type="Gene3D" id="3.30.70.1320">
    <property type="entry name" value="Multidrug efflux transporter AcrB pore domain like"/>
    <property type="match status" value="1"/>
</dbReference>
<comment type="caution">
    <text evidence="2">The sequence shown here is derived from an EMBL/GenBank/DDBJ whole genome shotgun (WGS) entry which is preliminary data.</text>
</comment>
<feature type="transmembrane region" description="Helical" evidence="1">
    <location>
        <begin position="986"/>
        <end position="1005"/>
    </location>
</feature>
<evidence type="ECO:0000313" key="2">
    <source>
        <dbReference type="EMBL" id="MEL1265524.1"/>
    </source>
</evidence>
<feature type="transmembrane region" description="Helical" evidence="1">
    <location>
        <begin position="885"/>
        <end position="904"/>
    </location>
</feature>
<feature type="transmembrane region" description="Helical" evidence="1">
    <location>
        <begin position="539"/>
        <end position="558"/>
    </location>
</feature>
<keyword evidence="1" id="KW-0812">Transmembrane</keyword>
<evidence type="ECO:0000313" key="3">
    <source>
        <dbReference type="Proteomes" id="UP001459204"/>
    </source>
</evidence>
<keyword evidence="1" id="KW-0472">Membrane</keyword>
<reference evidence="2 3" key="1">
    <citation type="submission" date="2024-04" db="EMBL/GenBank/DDBJ databases">
        <title>Draft genome sequence of Pseudoxanthomonas putridarboris WD12.</title>
        <authorList>
            <person name="Oh J."/>
        </authorList>
    </citation>
    <scope>NUCLEOTIDE SEQUENCE [LARGE SCALE GENOMIC DNA]</scope>
    <source>
        <strain evidence="2 3">WD12</strain>
    </source>
</reference>
<dbReference type="Gene3D" id="3.30.2090.10">
    <property type="entry name" value="Multidrug efflux transporter AcrB TolC docking domain, DN and DC subdomains"/>
    <property type="match status" value="2"/>
</dbReference>
<dbReference type="InterPro" id="IPR027463">
    <property type="entry name" value="AcrB_DN_DC_subdom"/>
</dbReference>
<dbReference type="SUPFAM" id="SSF82714">
    <property type="entry name" value="Multidrug efflux transporter AcrB TolC docking domain, DN and DC subdomains"/>
    <property type="match status" value="2"/>
</dbReference>
<organism evidence="2 3">
    <name type="scientific">Pseudoxanthomonas putridarboris</name>
    <dbReference type="NCBI Taxonomy" id="752605"/>
    <lineage>
        <taxon>Bacteria</taxon>
        <taxon>Pseudomonadati</taxon>
        <taxon>Pseudomonadota</taxon>
        <taxon>Gammaproteobacteria</taxon>
        <taxon>Lysobacterales</taxon>
        <taxon>Lysobacteraceae</taxon>
        <taxon>Pseudoxanthomonas</taxon>
    </lineage>
</organism>
<keyword evidence="3" id="KW-1185">Reference proteome</keyword>
<name>A0ABU9J2S2_9GAMM</name>
<feature type="transmembrane region" description="Helical" evidence="1">
    <location>
        <begin position="436"/>
        <end position="460"/>
    </location>
</feature>
<dbReference type="Gene3D" id="1.20.1640.10">
    <property type="entry name" value="Multidrug efflux transporter AcrB transmembrane domain"/>
    <property type="match status" value="2"/>
</dbReference>
<dbReference type="SUPFAM" id="SSF82866">
    <property type="entry name" value="Multidrug efflux transporter AcrB transmembrane domain"/>
    <property type="match status" value="2"/>
</dbReference>
<dbReference type="Gene3D" id="3.30.70.1430">
    <property type="entry name" value="Multidrug efflux transporter AcrB pore domain"/>
    <property type="match status" value="2"/>
</dbReference>